<dbReference type="GO" id="GO:0016887">
    <property type="term" value="F:ATP hydrolysis activity"/>
    <property type="evidence" value="ECO:0007669"/>
    <property type="project" value="InterPro"/>
</dbReference>
<gene>
    <name evidence="3" type="ORF">SAMN05421676_10775</name>
</gene>
<dbReference type="SUPFAM" id="SSF52540">
    <property type="entry name" value="P-loop containing nucleoside triphosphate hydrolases"/>
    <property type="match status" value="1"/>
</dbReference>
<dbReference type="OrthoDB" id="9808272at2"/>
<feature type="domain" description="Bacterial type II secretion system protein E" evidence="2">
    <location>
        <begin position="195"/>
        <end position="209"/>
    </location>
</feature>
<dbReference type="PANTHER" id="PTHR30486">
    <property type="entry name" value="TWITCHING MOTILITY PROTEIN PILT"/>
    <property type="match status" value="1"/>
</dbReference>
<dbReference type="Gene3D" id="3.40.50.300">
    <property type="entry name" value="P-loop containing nucleotide triphosphate hydrolases"/>
    <property type="match status" value="1"/>
</dbReference>
<keyword evidence="4" id="KW-1185">Reference proteome</keyword>
<dbReference type="InterPro" id="IPR003593">
    <property type="entry name" value="AAA+_ATPase"/>
</dbReference>
<dbReference type="AlphaFoldDB" id="A0A1I0GPF6"/>
<dbReference type="Pfam" id="PF00437">
    <property type="entry name" value="T2SSE"/>
    <property type="match status" value="1"/>
</dbReference>
<dbReference type="Gene3D" id="3.30.450.90">
    <property type="match status" value="1"/>
</dbReference>
<dbReference type="InterPro" id="IPR001482">
    <property type="entry name" value="T2SS/T4SS_dom"/>
</dbReference>
<dbReference type="Proteomes" id="UP000199095">
    <property type="component" value="Unassembled WGS sequence"/>
</dbReference>
<evidence type="ECO:0000256" key="1">
    <source>
        <dbReference type="ARBA" id="ARBA00006611"/>
    </source>
</evidence>
<name>A0A1I0GPF6_9BACI</name>
<dbReference type="InterPro" id="IPR050921">
    <property type="entry name" value="T4SS_GSP_E_ATPase"/>
</dbReference>
<dbReference type="CDD" id="cd01131">
    <property type="entry name" value="PilT"/>
    <property type="match status" value="1"/>
</dbReference>
<accession>A0A1I0GPF6</accession>
<dbReference type="STRING" id="237682.SAMN05421676_10775"/>
<dbReference type="InterPro" id="IPR027417">
    <property type="entry name" value="P-loop_NTPase"/>
</dbReference>
<evidence type="ECO:0000313" key="3">
    <source>
        <dbReference type="EMBL" id="SET72265.1"/>
    </source>
</evidence>
<dbReference type="GO" id="GO:0005524">
    <property type="term" value="F:ATP binding"/>
    <property type="evidence" value="ECO:0007669"/>
    <property type="project" value="InterPro"/>
</dbReference>
<dbReference type="InterPro" id="IPR006321">
    <property type="entry name" value="PilT/PilU"/>
</dbReference>
<sequence length="349" mass="39322">MMERINKLLYHAYQQYASDVHLTVGLPPVFRVHGQLKRQNMNPYDVQDLKEIASALMSERLKTIFEKDGEVDFSYELEEISRFRINVYKQREGISIAIRLIPSQIPSIEELQLPPVLKKVVSKPQGLVLVTGPTGSGKSATLAAMINEINQNTPKHIITLEDPIEYIHQHKQSLIEQREVGRDTKKFASGLRASLRQDPDVILVGEMRDLETISTAITAAETGHLVFGTLHTTSAPHTIERIVNVFPAEQQGQIRYQLASVLIATISQRLFPKKSGKGRIAATEVLTQNNAVSSLIRNQKIHQIPNIMQTSRDEGMHSLEMNIRSLLQKQLVSPEMVQSYLGDHYYGSI</sequence>
<reference evidence="4" key="1">
    <citation type="submission" date="2016-10" db="EMBL/GenBank/DDBJ databases">
        <authorList>
            <person name="Varghese N."/>
            <person name="Submissions S."/>
        </authorList>
    </citation>
    <scope>NUCLEOTIDE SEQUENCE [LARGE SCALE GENOMIC DNA]</scope>
    <source>
        <strain evidence="4">CGMCC 1.3566</strain>
    </source>
</reference>
<evidence type="ECO:0000259" key="2">
    <source>
        <dbReference type="PROSITE" id="PS00662"/>
    </source>
</evidence>
<organism evidence="3 4">
    <name type="scientific">Salinibacillus kushneri</name>
    <dbReference type="NCBI Taxonomy" id="237682"/>
    <lineage>
        <taxon>Bacteria</taxon>
        <taxon>Bacillati</taxon>
        <taxon>Bacillota</taxon>
        <taxon>Bacilli</taxon>
        <taxon>Bacillales</taxon>
        <taxon>Bacillaceae</taxon>
        <taxon>Salinibacillus</taxon>
    </lineage>
</organism>
<proteinExistence type="inferred from homology"/>
<dbReference type="NCBIfam" id="TIGR01420">
    <property type="entry name" value="pilT_fam"/>
    <property type="match status" value="1"/>
</dbReference>
<comment type="similarity">
    <text evidence="1">Belongs to the GSP E family.</text>
</comment>
<dbReference type="SMART" id="SM00382">
    <property type="entry name" value="AAA"/>
    <property type="match status" value="1"/>
</dbReference>
<dbReference type="PROSITE" id="PS00662">
    <property type="entry name" value="T2SP_E"/>
    <property type="match status" value="1"/>
</dbReference>
<protein>
    <submittedName>
        <fullName evidence="3">Twitching motility protein PilT</fullName>
    </submittedName>
</protein>
<dbReference type="RefSeq" id="WP_093135660.1">
    <property type="nucleotide sequence ID" value="NZ_FOHJ01000007.1"/>
</dbReference>
<evidence type="ECO:0000313" key="4">
    <source>
        <dbReference type="Proteomes" id="UP000199095"/>
    </source>
</evidence>
<dbReference type="EMBL" id="FOHJ01000007">
    <property type="protein sequence ID" value="SET72265.1"/>
    <property type="molecule type" value="Genomic_DNA"/>
</dbReference>